<feature type="region of interest" description="Disordered" evidence="1">
    <location>
        <begin position="1"/>
        <end position="21"/>
    </location>
</feature>
<comment type="caution">
    <text evidence="2">The sequence shown here is derived from an EMBL/GenBank/DDBJ whole genome shotgun (WGS) entry which is preliminary data.</text>
</comment>
<sequence>MRPQWGAASVGATQRRHRAMQVRDEESDLLQLIMMGKIDGKSAVDEERNRGCEISRNGRMLPAWNIYFAWHKIGESSLS</sequence>
<evidence type="ECO:0000313" key="2">
    <source>
        <dbReference type="EMBL" id="KPJ20817.1"/>
    </source>
</evidence>
<evidence type="ECO:0000313" key="3">
    <source>
        <dbReference type="Proteomes" id="UP000053268"/>
    </source>
</evidence>
<protein>
    <submittedName>
        <fullName evidence="2">Uncharacterized protein</fullName>
    </submittedName>
</protein>
<proteinExistence type="predicted"/>
<dbReference type="AlphaFoldDB" id="A0A0N1IKG7"/>
<evidence type="ECO:0000256" key="1">
    <source>
        <dbReference type="SAM" id="MobiDB-lite"/>
    </source>
</evidence>
<organism evidence="2 3">
    <name type="scientific">Papilio xuthus</name>
    <name type="common">Asian swallowtail butterfly</name>
    <dbReference type="NCBI Taxonomy" id="66420"/>
    <lineage>
        <taxon>Eukaryota</taxon>
        <taxon>Metazoa</taxon>
        <taxon>Ecdysozoa</taxon>
        <taxon>Arthropoda</taxon>
        <taxon>Hexapoda</taxon>
        <taxon>Insecta</taxon>
        <taxon>Pterygota</taxon>
        <taxon>Neoptera</taxon>
        <taxon>Endopterygota</taxon>
        <taxon>Lepidoptera</taxon>
        <taxon>Glossata</taxon>
        <taxon>Ditrysia</taxon>
        <taxon>Papilionoidea</taxon>
        <taxon>Papilionidae</taxon>
        <taxon>Papilioninae</taxon>
        <taxon>Papilio</taxon>
    </lineage>
</organism>
<reference evidence="2 3" key="1">
    <citation type="journal article" date="2015" name="Nat. Commun.">
        <title>Outbred genome sequencing and CRISPR/Cas9 gene editing in butterflies.</title>
        <authorList>
            <person name="Li X."/>
            <person name="Fan D."/>
            <person name="Zhang W."/>
            <person name="Liu G."/>
            <person name="Zhang L."/>
            <person name="Zhao L."/>
            <person name="Fang X."/>
            <person name="Chen L."/>
            <person name="Dong Y."/>
            <person name="Chen Y."/>
            <person name="Ding Y."/>
            <person name="Zhao R."/>
            <person name="Feng M."/>
            <person name="Zhu Y."/>
            <person name="Feng Y."/>
            <person name="Jiang X."/>
            <person name="Zhu D."/>
            <person name="Xiang H."/>
            <person name="Feng X."/>
            <person name="Li S."/>
            <person name="Wang J."/>
            <person name="Zhang G."/>
            <person name="Kronforst M.R."/>
            <person name="Wang W."/>
        </authorList>
    </citation>
    <scope>NUCLEOTIDE SEQUENCE [LARGE SCALE GENOMIC DNA]</scope>
    <source>
        <strain evidence="2">Ya'a_city_454_Px</strain>
        <tissue evidence="2">Whole body</tissue>
    </source>
</reference>
<gene>
    <name evidence="2" type="ORF">RR46_00007</name>
</gene>
<dbReference type="Proteomes" id="UP000053268">
    <property type="component" value="Unassembled WGS sequence"/>
</dbReference>
<name>A0A0N1IKG7_PAPXU</name>
<dbReference type="EMBL" id="LADI01016660">
    <property type="protein sequence ID" value="KPJ20817.1"/>
    <property type="molecule type" value="Genomic_DNA"/>
</dbReference>
<accession>A0A0N1IKG7</accession>
<keyword evidence="3" id="KW-1185">Reference proteome</keyword>